<keyword evidence="1" id="KW-1133">Transmembrane helix</keyword>
<keyword evidence="1" id="KW-0812">Transmembrane</keyword>
<accession>A0A4R6UXW6</accession>
<sequence length="266" mass="29385">MLNSIELLALLTALFYFVQAAGLYTLLRRQIAIPHYLSLLALLPAALQAALLHMLIDTPVGQNLNLINIACMVSWLIVLLLMIPGRHLAAPLLMIVLPIAGLLSALAPWFAASPIRPLTGEWMTLAHILTALLGYSLMMVAAIQALVLWWLEKQLRKAPMNVSSWLPPLQLQEAFLFRLISAGFILLSIAMAIAVFGVPEAFAQTPTHKTVLSILGWAVFGVLLIGRFRYGWRGRIAVRWTLFGFALLALSYVGTRIVIEYLIGPR</sequence>
<feature type="transmembrane region" description="Helical" evidence="1">
    <location>
        <begin position="63"/>
        <end position="83"/>
    </location>
</feature>
<organism evidence="3 4">
    <name type="scientific">Permianibacter aggregans</name>
    <dbReference type="NCBI Taxonomy" id="1510150"/>
    <lineage>
        <taxon>Bacteria</taxon>
        <taxon>Pseudomonadati</taxon>
        <taxon>Pseudomonadota</taxon>
        <taxon>Gammaproteobacteria</taxon>
        <taxon>Pseudomonadales</taxon>
        <taxon>Pseudomonadaceae</taxon>
        <taxon>Permianibacter</taxon>
    </lineage>
</organism>
<gene>
    <name evidence="3" type="ORF">EV696_102106</name>
</gene>
<dbReference type="Proteomes" id="UP000295375">
    <property type="component" value="Unassembled WGS sequence"/>
</dbReference>
<dbReference type="InterPro" id="IPR002541">
    <property type="entry name" value="Cyt_c_assembly"/>
</dbReference>
<dbReference type="GO" id="GO:0005886">
    <property type="term" value="C:plasma membrane"/>
    <property type="evidence" value="ECO:0007669"/>
    <property type="project" value="TreeGrafter"/>
</dbReference>
<reference evidence="3 4" key="1">
    <citation type="submission" date="2019-03" db="EMBL/GenBank/DDBJ databases">
        <title>Genomic Encyclopedia of Type Strains, Phase IV (KMG-IV): sequencing the most valuable type-strain genomes for metagenomic binning, comparative biology and taxonomic classification.</title>
        <authorList>
            <person name="Goeker M."/>
        </authorList>
    </citation>
    <scope>NUCLEOTIDE SEQUENCE [LARGE SCALE GENOMIC DNA]</scope>
    <source>
        <strain evidence="3 4">DSM 103792</strain>
    </source>
</reference>
<feature type="transmembrane region" description="Helical" evidence="1">
    <location>
        <begin position="242"/>
        <end position="263"/>
    </location>
</feature>
<feature type="transmembrane region" description="Helical" evidence="1">
    <location>
        <begin position="175"/>
        <end position="198"/>
    </location>
</feature>
<feature type="transmembrane region" description="Helical" evidence="1">
    <location>
        <begin position="89"/>
        <end position="112"/>
    </location>
</feature>
<keyword evidence="1" id="KW-0472">Membrane</keyword>
<dbReference type="AlphaFoldDB" id="A0A4R6UXW6"/>
<proteinExistence type="predicted"/>
<evidence type="ECO:0000259" key="2">
    <source>
        <dbReference type="Pfam" id="PF01578"/>
    </source>
</evidence>
<feature type="transmembrane region" description="Helical" evidence="1">
    <location>
        <begin position="210"/>
        <end position="230"/>
    </location>
</feature>
<feature type="domain" description="Cytochrome c assembly protein" evidence="2">
    <location>
        <begin position="49"/>
        <end position="262"/>
    </location>
</feature>
<dbReference type="PANTHER" id="PTHR38034:SF1">
    <property type="entry name" value="INNER MEMBRANE PROTEIN YPJD"/>
    <property type="match status" value="1"/>
</dbReference>
<dbReference type="EMBL" id="SNYM01000002">
    <property type="protein sequence ID" value="TDQ50425.1"/>
    <property type="molecule type" value="Genomic_DNA"/>
</dbReference>
<dbReference type="Pfam" id="PF01578">
    <property type="entry name" value="Cytochrom_C_asm"/>
    <property type="match status" value="1"/>
</dbReference>
<feature type="transmembrane region" description="Helical" evidence="1">
    <location>
        <begin position="36"/>
        <end position="56"/>
    </location>
</feature>
<evidence type="ECO:0000313" key="3">
    <source>
        <dbReference type="EMBL" id="TDQ50425.1"/>
    </source>
</evidence>
<evidence type="ECO:0000313" key="4">
    <source>
        <dbReference type="Proteomes" id="UP000295375"/>
    </source>
</evidence>
<keyword evidence="4" id="KW-1185">Reference proteome</keyword>
<comment type="caution">
    <text evidence="3">The sequence shown here is derived from an EMBL/GenBank/DDBJ whole genome shotgun (WGS) entry which is preliminary data.</text>
</comment>
<feature type="transmembrane region" description="Helical" evidence="1">
    <location>
        <begin position="124"/>
        <end position="151"/>
    </location>
</feature>
<dbReference type="RefSeq" id="WP_133587575.1">
    <property type="nucleotide sequence ID" value="NZ_CP037953.1"/>
</dbReference>
<dbReference type="GO" id="GO:0017004">
    <property type="term" value="P:cytochrome complex assembly"/>
    <property type="evidence" value="ECO:0007669"/>
    <property type="project" value="InterPro"/>
</dbReference>
<evidence type="ECO:0000256" key="1">
    <source>
        <dbReference type="SAM" id="Phobius"/>
    </source>
</evidence>
<dbReference type="PANTHER" id="PTHR38034">
    <property type="entry name" value="INNER MEMBRANE PROTEIN YPJD"/>
    <property type="match status" value="1"/>
</dbReference>
<name>A0A4R6UXW6_9GAMM</name>
<dbReference type="InterPro" id="IPR052372">
    <property type="entry name" value="YpjD/HemX"/>
</dbReference>
<protein>
    <submittedName>
        <fullName evidence="3">ABC-type uncharacterized transport system permease subunit</fullName>
    </submittedName>
</protein>
<dbReference type="GO" id="GO:0020037">
    <property type="term" value="F:heme binding"/>
    <property type="evidence" value="ECO:0007669"/>
    <property type="project" value="InterPro"/>
</dbReference>
<dbReference type="OrthoDB" id="9780793at2"/>